<comment type="caution">
    <text evidence="2">The sequence shown here is derived from an EMBL/GenBank/DDBJ whole genome shotgun (WGS) entry which is preliminary data.</text>
</comment>
<dbReference type="Proteomes" id="UP001597549">
    <property type="component" value="Unassembled WGS sequence"/>
</dbReference>
<dbReference type="SMART" id="SM00245">
    <property type="entry name" value="TSPc"/>
    <property type="match status" value="1"/>
</dbReference>
<keyword evidence="3" id="KW-1185">Reference proteome</keyword>
<dbReference type="InterPro" id="IPR036034">
    <property type="entry name" value="PDZ_sf"/>
</dbReference>
<name>A0ABW5Z5W6_9FLAO</name>
<dbReference type="InterPro" id="IPR005151">
    <property type="entry name" value="Tail-specific_protease"/>
</dbReference>
<dbReference type="Pfam" id="PF03572">
    <property type="entry name" value="Peptidase_S41"/>
    <property type="match status" value="1"/>
</dbReference>
<dbReference type="PANTHER" id="PTHR32060">
    <property type="entry name" value="TAIL-SPECIFIC PROTEASE"/>
    <property type="match status" value="1"/>
</dbReference>
<dbReference type="PANTHER" id="PTHR32060:SF22">
    <property type="entry name" value="CARBOXYL-TERMINAL-PROCESSING PEPTIDASE 3, CHLOROPLASTIC"/>
    <property type="match status" value="1"/>
</dbReference>
<evidence type="ECO:0000313" key="3">
    <source>
        <dbReference type="Proteomes" id="UP001597549"/>
    </source>
</evidence>
<sequence length="700" mass="79640">MKKFIVFAFIFQVSILFSQGLDYNLNFDNPALSNWVIDDENQNFKFDKVQKVSGSQSLLLTDPEQKGNGISNVIRGSFEGESIRLKIYLKTEDVKQAFIYLIVGTDKVEKYFNLGPTLEGTNDWKAYEVTLPYTPDCDKITIAANFSGGQIWLDNASLEINEIAIENLKPGKFISVERENSGFKLKNNLSKNETKNLFLLGKIWGYLKYYHPTLTSNSKNWDNELFDNLPLIYSMNFEKDVLNWVKKLEEGEITKYDFSNNNFKQAGNLGWIDKGFKTADLKRVLLNVANFKREIKQYTVTSSEESGLSFQNEFAYESMNSSDDGIKILALFRFWNAIEYWYPYKNLISKNWDDVLMQFIPKIVATKTELDYALCLNELVVQIEDTHGMLFPNELTGEYFGNYSLSINTKFIKDKLVVTHAMEESNLIAGDILTSIDGKSIASLKADLKKYNVASNDKTTLRNLATEINRTNKDDVKLGIERNGKKVQLISKTIKLNEVNSASKNSYEINEKIGYLNAENASVQQIDSLFQSWNNKKAILIDLRNYPKENIAFVVSRHLHKKEFVVFQATEAKLEYPGYFAPIPEIKLDEFISPAYEGLIYVLVDENSQSKAEFSAMVLQSYHKTKVIGSQTAGTDGAASFFILPGNYTAYFTTQGMYYSDWKPAQKIGIVPDVNIESTLIDIKKGTDAVLNKAIELANQ</sequence>
<dbReference type="RefSeq" id="WP_379805219.1">
    <property type="nucleotide sequence ID" value="NZ_JBHUOL010000010.1"/>
</dbReference>
<dbReference type="SUPFAM" id="SSF52096">
    <property type="entry name" value="ClpP/crotonase"/>
    <property type="match status" value="1"/>
</dbReference>
<organism evidence="2 3">
    <name type="scientific">Flavobacterium ardleyense</name>
    <dbReference type="NCBI Taxonomy" id="2038737"/>
    <lineage>
        <taxon>Bacteria</taxon>
        <taxon>Pseudomonadati</taxon>
        <taxon>Bacteroidota</taxon>
        <taxon>Flavobacteriia</taxon>
        <taxon>Flavobacteriales</taxon>
        <taxon>Flavobacteriaceae</taxon>
        <taxon>Flavobacterium</taxon>
    </lineage>
</organism>
<feature type="domain" description="Tail specific protease" evidence="1">
    <location>
        <begin position="477"/>
        <end position="677"/>
    </location>
</feature>
<reference evidence="3" key="1">
    <citation type="journal article" date="2019" name="Int. J. Syst. Evol. Microbiol.">
        <title>The Global Catalogue of Microorganisms (GCM) 10K type strain sequencing project: providing services to taxonomists for standard genome sequencing and annotation.</title>
        <authorList>
            <consortium name="The Broad Institute Genomics Platform"/>
            <consortium name="The Broad Institute Genome Sequencing Center for Infectious Disease"/>
            <person name="Wu L."/>
            <person name="Ma J."/>
        </authorList>
    </citation>
    <scope>NUCLEOTIDE SEQUENCE [LARGE SCALE GENOMIC DNA]</scope>
    <source>
        <strain evidence="3">KCTC 52644</strain>
    </source>
</reference>
<dbReference type="Gene3D" id="3.90.226.10">
    <property type="entry name" value="2-enoyl-CoA Hydratase, Chain A, domain 1"/>
    <property type="match status" value="1"/>
</dbReference>
<evidence type="ECO:0000259" key="1">
    <source>
        <dbReference type="SMART" id="SM00245"/>
    </source>
</evidence>
<dbReference type="EMBL" id="JBHUOL010000010">
    <property type="protein sequence ID" value="MFD2908098.1"/>
    <property type="molecule type" value="Genomic_DNA"/>
</dbReference>
<evidence type="ECO:0000313" key="2">
    <source>
        <dbReference type="EMBL" id="MFD2908098.1"/>
    </source>
</evidence>
<dbReference type="Gene3D" id="2.60.120.260">
    <property type="entry name" value="Galactose-binding domain-like"/>
    <property type="match status" value="1"/>
</dbReference>
<protein>
    <submittedName>
        <fullName evidence="2">S41 family peptidase</fullName>
    </submittedName>
</protein>
<gene>
    <name evidence="2" type="ORF">ACFSX9_05055</name>
</gene>
<proteinExistence type="predicted"/>
<dbReference type="InterPro" id="IPR029045">
    <property type="entry name" value="ClpP/crotonase-like_dom_sf"/>
</dbReference>
<accession>A0ABW5Z5W6</accession>
<dbReference type="Gene3D" id="2.30.42.10">
    <property type="match status" value="1"/>
</dbReference>